<protein>
    <recommendedName>
        <fullName evidence="1">Dermonecrotic toxin N-terminal domain-containing protein</fullName>
    </recommendedName>
</protein>
<dbReference type="Pfam" id="PF20178">
    <property type="entry name" value="ToxA_N"/>
    <property type="match status" value="2"/>
</dbReference>
<dbReference type="InterPro" id="IPR046673">
    <property type="entry name" value="ToxA_N"/>
</dbReference>
<name>A0A6M8MR13_9PSED</name>
<proteinExistence type="predicted"/>
<dbReference type="Proteomes" id="UP000501989">
    <property type="component" value="Chromosome"/>
</dbReference>
<feature type="domain" description="Dermonecrotic toxin N-terminal" evidence="1">
    <location>
        <begin position="429"/>
        <end position="672"/>
    </location>
</feature>
<reference evidence="3" key="1">
    <citation type="submission" date="2019-12" db="EMBL/GenBank/DDBJ databases">
        <title>Endophytic bacteria associated with Panax ginseng seedlings.</title>
        <authorList>
            <person name="Park J.M."/>
            <person name="Shin R."/>
            <person name="Jo S.H."/>
        </authorList>
    </citation>
    <scope>NUCLEOTIDE SEQUENCE [LARGE SCALE GENOMIC DNA]</scope>
    <source>
        <strain evidence="3">PgKB30</strain>
    </source>
</reference>
<dbReference type="RefSeq" id="WP_172610574.1">
    <property type="nucleotide sequence ID" value="NZ_CP053746.1"/>
</dbReference>
<gene>
    <name evidence="2" type="ORF">FX982_02086</name>
</gene>
<evidence type="ECO:0000313" key="2">
    <source>
        <dbReference type="EMBL" id="QKF51138.1"/>
    </source>
</evidence>
<accession>A0A6M8MR13</accession>
<evidence type="ECO:0000259" key="1">
    <source>
        <dbReference type="Pfam" id="PF20178"/>
    </source>
</evidence>
<feature type="domain" description="Dermonecrotic toxin N-terminal" evidence="1">
    <location>
        <begin position="120"/>
        <end position="285"/>
    </location>
</feature>
<evidence type="ECO:0000313" key="3">
    <source>
        <dbReference type="Proteomes" id="UP000501989"/>
    </source>
</evidence>
<dbReference type="AlphaFoldDB" id="A0A6M8MR13"/>
<keyword evidence="3" id="KW-1185">Reference proteome</keyword>
<dbReference type="EMBL" id="CP053746">
    <property type="protein sequence ID" value="QKF51138.1"/>
    <property type="molecule type" value="Genomic_DNA"/>
</dbReference>
<sequence length="1154" mass="129377">MNSTNVTATPLLDVDSSALTIYTLPDFNQALEQTLTDCLRLSHPELAFDYASAWLVCQERSIEPGVTEVTTHSPLLASLTAHFTGFFRWQNVVSAGLYTTEFPSPETSPIGGLDRDALAALYAAVAQDLPDRYKQTLSDHWAEVQPSGKTRREDFLADRVKLLRLEGQMRVEKGEFRPHLFSMLNATLDYGMDTSADPLQKHDVFNLWLGTSSTALFPLTGAFVITEQRTDQVPATDDESVGEVVLYTPAGSLERFDSVHQLTDTLTRRLADTTQRRQLLGHLRLDDVVAMALPNSDSEQPPIRWGLQKLGNNFMSLLLTSQVIKQKADFDHAVNIAQSLSLNPPSFQRLILDLMASDQLFDNHRIEQQLDCDVVREQMPDWWGKMSEEQQVEWTRDATAYAQSIQSIRRISLDHFNTPQADSAHVITAYVDATVTAALAEKNIQLSPRQILVTAMFHQPIPARFYPVTVLETETHSQTFSLHALAHDNTLRATAQDASELRVADEHGVAIPGLSEAFVKELLARIEIPKRLDDYLAEHLDHSEYAVQLKQQHRELLLARLGMAYRESQLNGFPENRLRWIKAALDGPDSEQRQKVDGVSIEVRLLHIGGVKIPDVMLIAPAGRFDKGPLALCTLNAPDNVVFRAFNSMFHLTQTFLEHDTYKSYMARLLPLSDRRQARQMLDYEEWLKHWRLPDVLTSLPGPVPVPSHLTHPVVFVPQKGDLLDEYFAVRIRQLKEQAKSLLTPPDDGGSRWQNFDMAVSVSLLLLPAPVMIPLALGMGLANAWSGFQKVNENDWDGAAQEFLDAAGYLLTAGIGKASGAAVKGHHLTMIKRPHLVRRTGRGGQVQIGYLMSPAGAPYFAESGMITRLDPNKFTEITLGSETGYVTRRFNLFGRSRLYRLHPRDPALLIHEDEYVVRSSAGSWRKLSQPFARLSPQADRQARRELRLLLTGWPFPSEGITLVEPSLDEPRFLALAERARAELYPDLLDYIEGGSAEINQLLRSGARTPKTKAFLNQFYRLRSWKGDAFRAARITDEGLQQLRRELGAVFVDAGVQSASISRGNAVRWSLDAFVTDQAPSNTHPGFLIFAPSVPKKNMFSGFLADHVAIPPGTRLQLRALHEVNGQAFAYFTAPDTMVYETFDLFTGERELFVR</sequence>
<dbReference type="KEGG" id="pgg:FX982_02086"/>
<organism evidence="2 3">
    <name type="scientific">Pseudomonas graminis</name>
    <dbReference type="NCBI Taxonomy" id="158627"/>
    <lineage>
        <taxon>Bacteria</taxon>
        <taxon>Pseudomonadati</taxon>
        <taxon>Pseudomonadota</taxon>
        <taxon>Gammaproteobacteria</taxon>
        <taxon>Pseudomonadales</taxon>
        <taxon>Pseudomonadaceae</taxon>
        <taxon>Pseudomonas</taxon>
    </lineage>
</organism>